<keyword evidence="2" id="KW-0472">Membrane</keyword>
<dbReference type="STRING" id="1791.GCA_001049355_02291"/>
<dbReference type="RefSeq" id="WP_083443058.1">
    <property type="nucleotide sequence ID" value="NZ_CVQQ01000006.1"/>
</dbReference>
<keyword evidence="2" id="KW-1133">Transmembrane helix</keyword>
<evidence type="ECO:0000256" key="1">
    <source>
        <dbReference type="SAM" id="MobiDB-lite"/>
    </source>
</evidence>
<accession>A0A448IGU3</accession>
<dbReference type="Proteomes" id="UP000279306">
    <property type="component" value="Chromosome"/>
</dbReference>
<keyword evidence="2" id="KW-0812">Transmembrane</keyword>
<dbReference type="InterPro" id="IPR013228">
    <property type="entry name" value="PE-PPE_C"/>
</dbReference>
<dbReference type="Gene3D" id="3.40.50.1820">
    <property type="entry name" value="alpha/beta hydrolase"/>
    <property type="match status" value="1"/>
</dbReference>
<feature type="transmembrane region" description="Helical" evidence="2">
    <location>
        <begin position="33"/>
        <end position="54"/>
    </location>
</feature>
<feature type="compositionally biased region" description="Basic and acidic residues" evidence="1">
    <location>
        <begin position="367"/>
        <end position="383"/>
    </location>
</feature>
<evidence type="ECO:0000259" key="3">
    <source>
        <dbReference type="Pfam" id="PF08237"/>
    </source>
</evidence>
<feature type="region of interest" description="Disordered" evidence="1">
    <location>
        <begin position="347"/>
        <end position="460"/>
    </location>
</feature>
<dbReference type="AlphaFoldDB" id="A0A448IGU3"/>
<dbReference type="InterPro" id="IPR029058">
    <property type="entry name" value="AB_hydrolase_fold"/>
</dbReference>
<dbReference type="KEGG" id="mauu:NCTC10437_00804"/>
<dbReference type="EMBL" id="LR134356">
    <property type="protein sequence ID" value="VEG51691.1"/>
    <property type="molecule type" value="Genomic_DNA"/>
</dbReference>
<sequence length="460" mass="48255">MGKRQITAGGTHRAMRSPRTASERPRGAKRIKAVMSAVGVAGVAVAGAAVIGAAPTLSAGPQLMASLHYLRGTNIGFTPTEQQFLDFIDVVVDGADVVPPDEPYEKVPYNAGFGPFSHGGFRDLTYNKSVAQGVELLAAQQPAAGDVIFGYSQGAVAASLYKATHTGNTYLLVGNASRANGGVMQRFRGATIPFVDVTFTGATPNNGVDGGPGDLTIDVVGQYDGWSDFPRYLWNPVAIANAFMGILLVHGNAQTELTAAELEQARASGDPDYYQYHAGSNTHYYVIKTYPIPLLMPLDPFLPDSVIAALDAPLRAFIETAYDRTDYSTPARASLFKPLNPVRADMPTAQAAVEPEAESGAAAPDDEPQRTEQRRAGKSRGYDDGTESADLEVAEDDPESVDPSDTREGTSADDEPAAEIADADADADDAADADEAGGSDPATDTDTDTDAGGEAENESA</sequence>
<feature type="compositionally biased region" description="Acidic residues" evidence="1">
    <location>
        <begin position="411"/>
        <end position="460"/>
    </location>
</feature>
<dbReference type="OrthoDB" id="4568361at2"/>
<gene>
    <name evidence="4" type="ORF">NCTC10437_00804</name>
</gene>
<proteinExistence type="predicted"/>
<protein>
    <submittedName>
        <fullName evidence="4">PE-PPE domain-containing protein</fullName>
    </submittedName>
</protein>
<keyword evidence="5" id="KW-1185">Reference proteome</keyword>
<evidence type="ECO:0000256" key="2">
    <source>
        <dbReference type="SAM" id="Phobius"/>
    </source>
</evidence>
<dbReference type="SUPFAM" id="SSF53474">
    <property type="entry name" value="alpha/beta-Hydrolases"/>
    <property type="match status" value="1"/>
</dbReference>
<organism evidence="4 5">
    <name type="scientific">Mycolicibacterium aurum</name>
    <name type="common">Mycobacterium aurum</name>
    <dbReference type="NCBI Taxonomy" id="1791"/>
    <lineage>
        <taxon>Bacteria</taxon>
        <taxon>Bacillati</taxon>
        <taxon>Actinomycetota</taxon>
        <taxon>Actinomycetes</taxon>
        <taxon>Mycobacteriales</taxon>
        <taxon>Mycobacteriaceae</taxon>
        <taxon>Mycolicibacterium</taxon>
    </lineage>
</organism>
<evidence type="ECO:0000313" key="4">
    <source>
        <dbReference type="EMBL" id="VEG51691.1"/>
    </source>
</evidence>
<name>A0A448IGU3_MYCAU</name>
<feature type="domain" description="PE-PPE" evidence="3">
    <location>
        <begin position="104"/>
        <end position="323"/>
    </location>
</feature>
<evidence type="ECO:0000313" key="5">
    <source>
        <dbReference type="Proteomes" id="UP000279306"/>
    </source>
</evidence>
<dbReference type="Pfam" id="PF08237">
    <property type="entry name" value="PE-PPE"/>
    <property type="match status" value="1"/>
</dbReference>
<feature type="region of interest" description="Disordered" evidence="1">
    <location>
        <begin position="1"/>
        <end position="28"/>
    </location>
</feature>
<reference evidence="4 5" key="1">
    <citation type="submission" date="2018-12" db="EMBL/GenBank/DDBJ databases">
        <authorList>
            <consortium name="Pathogen Informatics"/>
        </authorList>
    </citation>
    <scope>NUCLEOTIDE SEQUENCE [LARGE SCALE GENOMIC DNA]</scope>
    <source>
        <strain evidence="4 5">NCTC10437</strain>
    </source>
</reference>
<feature type="compositionally biased region" description="Acidic residues" evidence="1">
    <location>
        <begin position="384"/>
        <end position="402"/>
    </location>
</feature>